<sequence length="85" mass="9197">MLALGSWSSRSLILSSLFDISGLKAHSIIVRPHEPDSITPHALFLSYQDSPTAPTLNPEVYPRPTDPGKVGQDLTAESTSTVDQH</sequence>
<protein>
    <submittedName>
        <fullName evidence="1">D-amino-acid oxidase protein</fullName>
        <ecNumber evidence="1">1.4.3.3</ecNumber>
    </submittedName>
</protein>
<dbReference type="EMBL" id="CM037025">
    <property type="protein sequence ID" value="KAH7661212.1"/>
    <property type="molecule type" value="Genomic_DNA"/>
</dbReference>
<reference evidence="2" key="1">
    <citation type="journal article" date="2022" name="Nat. Commun.">
        <title>Chromosome evolution and the genetic basis of agronomically important traits in greater yam.</title>
        <authorList>
            <person name="Bredeson J.V."/>
            <person name="Lyons J.B."/>
            <person name="Oniyinde I.O."/>
            <person name="Okereke N.R."/>
            <person name="Kolade O."/>
            <person name="Nnabue I."/>
            <person name="Nwadili C.O."/>
            <person name="Hribova E."/>
            <person name="Parker M."/>
            <person name="Nwogha J."/>
            <person name="Shu S."/>
            <person name="Carlson J."/>
            <person name="Kariba R."/>
            <person name="Muthemba S."/>
            <person name="Knop K."/>
            <person name="Barton G.J."/>
            <person name="Sherwood A.V."/>
            <person name="Lopez-Montes A."/>
            <person name="Asiedu R."/>
            <person name="Jamnadass R."/>
            <person name="Muchugi A."/>
            <person name="Goodstein D."/>
            <person name="Egesi C.N."/>
            <person name="Featherston J."/>
            <person name="Asfaw A."/>
            <person name="Simpson G.G."/>
            <person name="Dolezel J."/>
            <person name="Hendre P.S."/>
            <person name="Van Deynze A."/>
            <person name="Kumar P.L."/>
            <person name="Obidiegwu J.E."/>
            <person name="Bhattacharjee R."/>
            <person name="Rokhsar D.S."/>
        </authorList>
    </citation>
    <scope>NUCLEOTIDE SEQUENCE [LARGE SCALE GENOMIC DNA]</scope>
    <source>
        <strain evidence="2">cv. TDa95/00328</strain>
    </source>
</reference>
<keyword evidence="2" id="KW-1185">Reference proteome</keyword>
<comment type="caution">
    <text evidence="1">The sequence shown here is derived from an EMBL/GenBank/DDBJ whole genome shotgun (WGS) entry which is preliminary data.</text>
</comment>
<organism evidence="1 2">
    <name type="scientific">Dioscorea alata</name>
    <name type="common">Purple yam</name>
    <dbReference type="NCBI Taxonomy" id="55571"/>
    <lineage>
        <taxon>Eukaryota</taxon>
        <taxon>Viridiplantae</taxon>
        <taxon>Streptophyta</taxon>
        <taxon>Embryophyta</taxon>
        <taxon>Tracheophyta</taxon>
        <taxon>Spermatophyta</taxon>
        <taxon>Magnoliopsida</taxon>
        <taxon>Liliopsida</taxon>
        <taxon>Dioscoreales</taxon>
        <taxon>Dioscoreaceae</taxon>
        <taxon>Dioscorea</taxon>
    </lineage>
</organism>
<dbReference type="EC" id="1.4.3.3" evidence="1"/>
<evidence type="ECO:0000313" key="1">
    <source>
        <dbReference type="EMBL" id="KAH7661212.1"/>
    </source>
</evidence>
<accession>A0ACB7UL46</accession>
<keyword evidence="1" id="KW-0560">Oxidoreductase</keyword>
<name>A0ACB7UL46_DIOAL</name>
<evidence type="ECO:0000313" key="2">
    <source>
        <dbReference type="Proteomes" id="UP000827976"/>
    </source>
</evidence>
<gene>
    <name evidence="1" type="ORF">IHE45_15G048800</name>
</gene>
<proteinExistence type="predicted"/>
<dbReference type="Proteomes" id="UP000827976">
    <property type="component" value="Chromosome 15"/>
</dbReference>